<gene>
    <name evidence="7" type="ORF">HO173_003587</name>
</gene>
<comment type="subcellular location">
    <subcellularLocation>
        <location evidence="1">Membrane</location>
        <topology evidence="1">Single-pass membrane protein</topology>
    </subcellularLocation>
</comment>
<proteinExistence type="predicted"/>
<dbReference type="Proteomes" id="UP000578531">
    <property type="component" value="Unassembled WGS sequence"/>
</dbReference>
<dbReference type="PANTHER" id="PTHR15549:SF30">
    <property type="entry name" value="MID2 DOMAIN-CONTAINING PROTEIN"/>
    <property type="match status" value="1"/>
</dbReference>
<comment type="caution">
    <text evidence="7">The sequence shown here is derived from an EMBL/GenBank/DDBJ whole genome shotgun (WGS) entry which is preliminary data.</text>
</comment>
<dbReference type="InterPro" id="IPR051694">
    <property type="entry name" value="Immunoregulatory_rcpt-like"/>
</dbReference>
<dbReference type="GeneID" id="59285253"/>
<feature type="compositionally biased region" description="Polar residues" evidence="5">
    <location>
        <begin position="264"/>
        <end position="279"/>
    </location>
</feature>
<evidence type="ECO:0000313" key="8">
    <source>
        <dbReference type="Proteomes" id="UP000578531"/>
    </source>
</evidence>
<evidence type="ECO:0000313" key="7">
    <source>
        <dbReference type="EMBL" id="KAF6238307.1"/>
    </source>
</evidence>
<dbReference type="RefSeq" id="XP_037167614.1">
    <property type="nucleotide sequence ID" value="XM_037305512.1"/>
</dbReference>
<organism evidence="7 8">
    <name type="scientific">Letharia columbiana</name>
    <dbReference type="NCBI Taxonomy" id="112416"/>
    <lineage>
        <taxon>Eukaryota</taxon>
        <taxon>Fungi</taxon>
        <taxon>Dikarya</taxon>
        <taxon>Ascomycota</taxon>
        <taxon>Pezizomycotina</taxon>
        <taxon>Lecanoromycetes</taxon>
        <taxon>OSLEUM clade</taxon>
        <taxon>Lecanoromycetidae</taxon>
        <taxon>Lecanorales</taxon>
        <taxon>Lecanorineae</taxon>
        <taxon>Parmeliaceae</taxon>
        <taxon>Letharia</taxon>
    </lineage>
</organism>
<dbReference type="GO" id="GO:0071944">
    <property type="term" value="C:cell periphery"/>
    <property type="evidence" value="ECO:0007669"/>
    <property type="project" value="UniProtKB-ARBA"/>
</dbReference>
<dbReference type="AlphaFoldDB" id="A0A8H6G0X3"/>
<dbReference type="GO" id="GO:0016020">
    <property type="term" value="C:membrane"/>
    <property type="evidence" value="ECO:0007669"/>
    <property type="project" value="UniProtKB-SubCell"/>
</dbReference>
<keyword evidence="2 6" id="KW-0812">Transmembrane</keyword>
<evidence type="ECO:0000256" key="3">
    <source>
        <dbReference type="ARBA" id="ARBA00022989"/>
    </source>
</evidence>
<evidence type="ECO:0000256" key="4">
    <source>
        <dbReference type="ARBA" id="ARBA00023136"/>
    </source>
</evidence>
<sequence length="401" mass="41545">MHLGRSVSQPRNTDSGDQAVLQCSAHGGNWCCDHNRNASNVCCDSTNSNDFFPLAKGISVASISTTGPAAASAIIIIGNPGNGAQSSSETSETTSTSPSTSTTPTSTSTSTTKNAGGGVASQSPTSLVSVISIVSVVTSAANGAPVTTTNMIMTTIPAASVPASSNSNHHGAEIGGGVAGGVALIALVSLAFFLLRRRKKRQQYRSAPTTEYRNSMDYMYKAKDMGSPNTAETSPEIDGTPIVGVYRGWGPTGQEGALRVVNGSDRQSTVSGLTGTNARDSLMSELESPTTPVRAGLRSHQPTIAEQPFELAGEGENSPRRDQHDERPAHTAAAARARLNGQRPDPDARSGSRPPITTTEPDGASFQSRRPRRPAPAPTVRDGRRTYGLAAPEEGVEDGSG</sequence>
<dbReference type="OrthoDB" id="5215637at2759"/>
<keyword evidence="8" id="KW-1185">Reference proteome</keyword>
<evidence type="ECO:0000256" key="2">
    <source>
        <dbReference type="ARBA" id="ARBA00022692"/>
    </source>
</evidence>
<feature type="compositionally biased region" description="Low complexity" evidence="5">
    <location>
        <begin position="82"/>
        <end position="112"/>
    </location>
</feature>
<feature type="region of interest" description="Disordered" evidence="5">
    <location>
        <begin position="82"/>
        <end position="123"/>
    </location>
</feature>
<feature type="compositionally biased region" description="Basic and acidic residues" evidence="5">
    <location>
        <begin position="317"/>
        <end position="329"/>
    </location>
</feature>
<accession>A0A8H6G0X3</accession>
<evidence type="ECO:0000256" key="5">
    <source>
        <dbReference type="SAM" id="MobiDB-lite"/>
    </source>
</evidence>
<feature type="transmembrane region" description="Helical" evidence="6">
    <location>
        <begin position="174"/>
        <end position="195"/>
    </location>
</feature>
<feature type="compositionally biased region" description="Polar residues" evidence="5">
    <location>
        <begin position="355"/>
        <end position="368"/>
    </location>
</feature>
<keyword evidence="3 6" id="KW-1133">Transmembrane helix</keyword>
<dbReference type="EMBL" id="JACCJC010000010">
    <property type="protein sequence ID" value="KAF6238307.1"/>
    <property type="molecule type" value="Genomic_DNA"/>
</dbReference>
<protein>
    <submittedName>
        <fullName evidence="7">Uncharacterized protein</fullName>
    </submittedName>
</protein>
<name>A0A8H6G0X3_9LECA</name>
<evidence type="ECO:0000256" key="6">
    <source>
        <dbReference type="SAM" id="Phobius"/>
    </source>
</evidence>
<keyword evidence="4 6" id="KW-0472">Membrane</keyword>
<evidence type="ECO:0000256" key="1">
    <source>
        <dbReference type="ARBA" id="ARBA00004167"/>
    </source>
</evidence>
<dbReference type="PANTHER" id="PTHR15549">
    <property type="entry name" value="PAIRED IMMUNOGLOBULIN-LIKE TYPE 2 RECEPTOR"/>
    <property type="match status" value="1"/>
</dbReference>
<reference evidence="7 8" key="1">
    <citation type="journal article" date="2020" name="Genomics">
        <title>Complete, high-quality genomes from long-read metagenomic sequencing of two wolf lichen thalli reveals enigmatic genome architecture.</title>
        <authorList>
            <person name="McKenzie S.K."/>
            <person name="Walston R.F."/>
            <person name="Allen J.L."/>
        </authorList>
    </citation>
    <scope>NUCLEOTIDE SEQUENCE [LARGE SCALE GENOMIC DNA]</scope>
    <source>
        <strain evidence="7">WasteWater2</strain>
    </source>
</reference>
<feature type="region of interest" description="Disordered" evidence="5">
    <location>
        <begin position="261"/>
        <end position="401"/>
    </location>
</feature>